<dbReference type="InterPro" id="IPR009057">
    <property type="entry name" value="Homeodomain-like_sf"/>
</dbReference>
<dbReference type="Gene3D" id="3.40.50.880">
    <property type="match status" value="1"/>
</dbReference>
<dbReference type="Pfam" id="PF01965">
    <property type="entry name" value="DJ-1_PfpI"/>
    <property type="match status" value="1"/>
</dbReference>
<dbReference type="SUPFAM" id="SSF52317">
    <property type="entry name" value="Class I glutamine amidotransferase-like"/>
    <property type="match status" value="1"/>
</dbReference>
<keyword evidence="1" id="KW-0805">Transcription regulation</keyword>
<accession>A0ABT0GN27</accession>
<evidence type="ECO:0000256" key="1">
    <source>
        <dbReference type="ARBA" id="ARBA00023015"/>
    </source>
</evidence>
<feature type="domain" description="HTH araC/xylS-type" evidence="5">
    <location>
        <begin position="236"/>
        <end position="334"/>
    </location>
</feature>
<evidence type="ECO:0000313" key="6">
    <source>
        <dbReference type="EMBL" id="MCK7610818.1"/>
    </source>
</evidence>
<dbReference type="PROSITE" id="PS01124">
    <property type="entry name" value="HTH_ARAC_FAMILY_2"/>
    <property type="match status" value="1"/>
</dbReference>
<dbReference type="InterPro" id="IPR002818">
    <property type="entry name" value="DJ-1/PfpI"/>
</dbReference>
<dbReference type="EMBL" id="JALNMJ010000001">
    <property type="protein sequence ID" value="MCK7610818.1"/>
    <property type="molecule type" value="Genomic_DNA"/>
</dbReference>
<feature type="compositionally biased region" description="Polar residues" evidence="4">
    <location>
        <begin position="332"/>
        <end position="343"/>
    </location>
</feature>
<gene>
    <name evidence="6" type="ORF">M0H32_01485</name>
</gene>
<evidence type="ECO:0000256" key="2">
    <source>
        <dbReference type="ARBA" id="ARBA00023125"/>
    </source>
</evidence>
<sequence>MGTGTERATQDAAWQKGKSGQETVEICFLLLNNFSLLSFASAIEPLRIANKVLKRKAYIYSCQTLDGRDAIASNGGMVRADGAFDGARRPDLLAVCSSDDVEQITLTGAEKALIRQVAKRAGSVAGICTGAYVLAGLGMLDNRNCTIHWEYADLFRELYPNANLVDSLIQTDGKLLTCAGGTAALDLMIGFIAQVHGGAVACDVAEIALHHDRRTGSERQHTLMRDDLDMVPHRVRTSIALMTEHVSDPLSLQQIADLLDVSPRQLQRDFQKYLNCSPQEYYSKIRIDIARQLVCRTSMRMIDIAVACGFASASHFSNRYRAAHGNSPAFDRQTTGRSRGNRS</sequence>
<evidence type="ECO:0000256" key="4">
    <source>
        <dbReference type="SAM" id="MobiDB-lite"/>
    </source>
</evidence>
<dbReference type="InterPro" id="IPR029062">
    <property type="entry name" value="Class_I_gatase-like"/>
</dbReference>
<organism evidence="6 7">
    <name type="scientific">Roseibium sediminicola</name>
    <dbReference type="NCBI Taxonomy" id="2933272"/>
    <lineage>
        <taxon>Bacteria</taxon>
        <taxon>Pseudomonadati</taxon>
        <taxon>Pseudomonadota</taxon>
        <taxon>Alphaproteobacteria</taxon>
        <taxon>Hyphomicrobiales</taxon>
        <taxon>Stappiaceae</taxon>
        <taxon>Roseibium</taxon>
    </lineage>
</organism>
<keyword evidence="7" id="KW-1185">Reference proteome</keyword>
<dbReference type="Pfam" id="PF12833">
    <property type="entry name" value="HTH_18"/>
    <property type="match status" value="1"/>
</dbReference>
<keyword evidence="3" id="KW-0804">Transcription</keyword>
<dbReference type="PANTHER" id="PTHR43130">
    <property type="entry name" value="ARAC-FAMILY TRANSCRIPTIONAL REGULATOR"/>
    <property type="match status" value="1"/>
</dbReference>
<name>A0ABT0GN27_9HYPH</name>
<keyword evidence="2" id="KW-0238">DNA-binding</keyword>
<evidence type="ECO:0000313" key="7">
    <source>
        <dbReference type="Proteomes" id="UP001431221"/>
    </source>
</evidence>
<proteinExistence type="predicted"/>
<dbReference type="Gene3D" id="1.10.10.60">
    <property type="entry name" value="Homeodomain-like"/>
    <property type="match status" value="1"/>
</dbReference>
<comment type="caution">
    <text evidence="6">The sequence shown here is derived from an EMBL/GenBank/DDBJ whole genome shotgun (WGS) entry which is preliminary data.</text>
</comment>
<reference evidence="6" key="1">
    <citation type="submission" date="2022-04" db="EMBL/GenBank/DDBJ databases">
        <title>Roseibium sp. CAU 1639 isolated from mud.</title>
        <authorList>
            <person name="Kim W."/>
        </authorList>
    </citation>
    <scope>NUCLEOTIDE SEQUENCE</scope>
    <source>
        <strain evidence="6">CAU 1639</strain>
    </source>
</reference>
<dbReference type="InterPro" id="IPR018060">
    <property type="entry name" value="HTH_AraC"/>
</dbReference>
<dbReference type="InterPro" id="IPR018062">
    <property type="entry name" value="HTH_AraC-typ_CS"/>
</dbReference>
<dbReference type="PROSITE" id="PS00041">
    <property type="entry name" value="HTH_ARAC_FAMILY_1"/>
    <property type="match status" value="1"/>
</dbReference>
<evidence type="ECO:0000256" key="3">
    <source>
        <dbReference type="ARBA" id="ARBA00023163"/>
    </source>
</evidence>
<dbReference type="Proteomes" id="UP001431221">
    <property type="component" value="Unassembled WGS sequence"/>
</dbReference>
<dbReference type="SUPFAM" id="SSF46689">
    <property type="entry name" value="Homeodomain-like"/>
    <property type="match status" value="2"/>
</dbReference>
<feature type="region of interest" description="Disordered" evidence="4">
    <location>
        <begin position="324"/>
        <end position="343"/>
    </location>
</feature>
<dbReference type="CDD" id="cd03136">
    <property type="entry name" value="GATase1_AraC_ArgR_like"/>
    <property type="match status" value="1"/>
</dbReference>
<protein>
    <submittedName>
        <fullName evidence="6">GlxA family transcriptional regulator</fullName>
    </submittedName>
</protein>
<dbReference type="PANTHER" id="PTHR43130:SF3">
    <property type="entry name" value="HTH-TYPE TRANSCRIPTIONAL REGULATOR RV1931C"/>
    <property type="match status" value="1"/>
</dbReference>
<dbReference type="InterPro" id="IPR052158">
    <property type="entry name" value="INH-QAR"/>
</dbReference>
<dbReference type="SMART" id="SM00342">
    <property type="entry name" value="HTH_ARAC"/>
    <property type="match status" value="1"/>
</dbReference>
<evidence type="ECO:0000259" key="5">
    <source>
        <dbReference type="PROSITE" id="PS01124"/>
    </source>
</evidence>
<dbReference type="RefSeq" id="WP_248149818.1">
    <property type="nucleotide sequence ID" value="NZ_JALNMJ010000001.1"/>
</dbReference>